<reference evidence="1 2" key="1">
    <citation type="submission" date="2014-06" db="EMBL/GenBank/DDBJ databases">
        <title>Draft genome sequence of Paenibacillus sp. MSt1.</title>
        <authorList>
            <person name="Aw Y.K."/>
            <person name="Ong K.S."/>
            <person name="Gan H.M."/>
            <person name="Lee S.M."/>
        </authorList>
    </citation>
    <scope>NUCLEOTIDE SEQUENCE [LARGE SCALE GENOMIC DNA]</scope>
    <source>
        <strain evidence="1 2">MSt1</strain>
    </source>
</reference>
<protein>
    <recommendedName>
        <fullName evidence="3">Asp/Glu racemase</fullName>
    </recommendedName>
</protein>
<organism evidence="1 2">
    <name type="scientific">Paenibacillus tyrfis</name>
    <dbReference type="NCBI Taxonomy" id="1501230"/>
    <lineage>
        <taxon>Bacteria</taxon>
        <taxon>Bacillati</taxon>
        <taxon>Bacillota</taxon>
        <taxon>Bacilli</taxon>
        <taxon>Bacillales</taxon>
        <taxon>Paenibacillaceae</taxon>
        <taxon>Paenibacillus</taxon>
    </lineage>
</organism>
<accession>A0A081P582</accession>
<evidence type="ECO:0000313" key="2">
    <source>
        <dbReference type="Proteomes" id="UP000028123"/>
    </source>
</evidence>
<dbReference type="RefSeq" id="WP_036681124.1">
    <property type="nucleotide sequence ID" value="NZ_JNVM01000009.1"/>
</dbReference>
<gene>
    <name evidence="1" type="ORF">ET33_37445</name>
</gene>
<dbReference type="AlphaFoldDB" id="A0A081P582"/>
<dbReference type="eggNOG" id="ENOG5032SGU">
    <property type="taxonomic scope" value="Bacteria"/>
</dbReference>
<dbReference type="OrthoDB" id="2910128at2"/>
<dbReference type="EMBL" id="JNVM01000009">
    <property type="protein sequence ID" value="KEQ25855.1"/>
    <property type="molecule type" value="Genomic_DNA"/>
</dbReference>
<dbReference type="Proteomes" id="UP000028123">
    <property type="component" value="Unassembled WGS sequence"/>
</dbReference>
<keyword evidence="2" id="KW-1185">Reference proteome</keyword>
<evidence type="ECO:0008006" key="3">
    <source>
        <dbReference type="Google" id="ProtNLM"/>
    </source>
</evidence>
<evidence type="ECO:0000313" key="1">
    <source>
        <dbReference type="EMBL" id="KEQ25855.1"/>
    </source>
</evidence>
<proteinExistence type="predicted"/>
<sequence>MAVKRLGCLHAHHSNIRYLEEGLDREAFSCLHFVDPGAIHWLTRAAASEAEARQVQTKLHGQLEWIAGCGVDTIVITCTNYIAALSPLEQALEATGGIPIIAIDEPWFDELLKLGDEAVVAFTNPATVKGTMERLHAHAKLQGRAFKAQTAVSDPGCFELLLQGQEAAYAGLVEAFLMGLIHHSAAPVAAAQLSMTDAAARAEASSGARVLSPMQALRNRLEKLR</sequence>
<name>A0A081P582_9BACL</name>
<comment type="caution">
    <text evidence="1">The sequence shown here is derived from an EMBL/GenBank/DDBJ whole genome shotgun (WGS) entry which is preliminary data.</text>
</comment>